<name>A0A8J4RLH8_9ROSI</name>
<dbReference type="EMBL" id="JRKL02000766">
    <property type="protein sequence ID" value="KAF3968480.1"/>
    <property type="molecule type" value="Genomic_DNA"/>
</dbReference>
<protein>
    <submittedName>
        <fullName evidence="1">Uncharacterized protein</fullName>
    </submittedName>
</protein>
<organism evidence="1 2">
    <name type="scientific">Castanea mollissima</name>
    <name type="common">Chinese chestnut</name>
    <dbReference type="NCBI Taxonomy" id="60419"/>
    <lineage>
        <taxon>Eukaryota</taxon>
        <taxon>Viridiplantae</taxon>
        <taxon>Streptophyta</taxon>
        <taxon>Embryophyta</taxon>
        <taxon>Tracheophyta</taxon>
        <taxon>Spermatophyta</taxon>
        <taxon>Magnoliopsida</taxon>
        <taxon>eudicotyledons</taxon>
        <taxon>Gunneridae</taxon>
        <taxon>Pentapetalae</taxon>
        <taxon>rosids</taxon>
        <taxon>fabids</taxon>
        <taxon>Fagales</taxon>
        <taxon>Fagaceae</taxon>
        <taxon>Castanea</taxon>
    </lineage>
</organism>
<keyword evidence="2" id="KW-1185">Reference proteome</keyword>
<dbReference type="AlphaFoldDB" id="A0A8J4RLH8"/>
<accession>A0A8J4RLH8</accession>
<reference evidence="1" key="1">
    <citation type="submission" date="2020-03" db="EMBL/GenBank/DDBJ databases">
        <title>Castanea mollissima Vanexum genome sequencing.</title>
        <authorList>
            <person name="Staton M."/>
        </authorList>
    </citation>
    <scope>NUCLEOTIDE SEQUENCE</scope>
    <source>
        <tissue evidence="1">Leaf</tissue>
    </source>
</reference>
<proteinExistence type="predicted"/>
<gene>
    <name evidence="1" type="ORF">CMV_007633</name>
</gene>
<comment type="caution">
    <text evidence="1">The sequence shown here is derived from an EMBL/GenBank/DDBJ whole genome shotgun (WGS) entry which is preliminary data.</text>
</comment>
<dbReference type="OrthoDB" id="696085at2759"/>
<evidence type="ECO:0000313" key="2">
    <source>
        <dbReference type="Proteomes" id="UP000737018"/>
    </source>
</evidence>
<sequence length="358" mass="40636">MVKKKSWFNTSNRFFIRETNSKQETERRRKWIFGGLKIKRLSSLTAPSSLNERSLGEAEEELIKHALAVGNIFQEFGTDSKFMSTFNSNHSSKLIKALSHVLQMANHTYVDLGHFIRGGAAIIAQNIEEKSLDIYSFQRLASDLINLLLEFQNVEATYCVLQHDDHWIIVTCAANGRNHPTSKVAESIKNLVRPMKFIGSPMAKKKSWFNILKRFFIRETNSKQETDRRRKRIFGGLKIKRLSLLTAPSSLNERNLDEAEEELIKHALAVAHATKAAAEAAVTTALVASEIVQFTSTPQYNHQCVNDVEEFSVIRVQGEASQSNYQCVREIHEFAVTRIQSAVRGLPFTPSFQCCSRD</sequence>
<dbReference type="Proteomes" id="UP000737018">
    <property type="component" value="Unassembled WGS sequence"/>
</dbReference>
<evidence type="ECO:0000313" key="1">
    <source>
        <dbReference type="EMBL" id="KAF3968480.1"/>
    </source>
</evidence>